<protein>
    <submittedName>
        <fullName evidence="2">Uncharacterized protein</fullName>
    </submittedName>
</protein>
<reference evidence="2" key="1">
    <citation type="submission" date="2022-11" db="UniProtKB">
        <authorList>
            <consortium name="WormBaseParasite"/>
        </authorList>
    </citation>
    <scope>IDENTIFICATION</scope>
</reference>
<evidence type="ECO:0000313" key="1">
    <source>
        <dbReference type="Proteomes" id="UP000887576"/>
    </source>
</evidence>
<proteinExistence type="predicted"/>
<name>A0AC34QH68_9BILA</name>
<evidence type="ECO:0000313" key="2">
    <source>
        <dbReference type="WBParaSite" id="JU765_v2.g16279.t1"/>
    </source>
</evidence>
<accession>A0AC34QH68</accession>
<dbReference type="WBParaSite" id="JU765_v2.g16279.t1">
    <property type="protein sequence ID" value="JU765_v2.g16279.t1"/>
    <property type="gene ID" value="JU765_v2.g16279"/>
</dbReference>
<dbReference type="Proteomes" id="UP000887576">
    <property type="component" value="Unplaced"/>
</dbReference>
<organism evidence="1 2">
    <name type="scientific">Panagrolaimus sp. JU765</name>
    <dbReference type="NCBI Taxonomy" id="591449"/>
    <lineage>
        <taxon>Eukaryota</taxon>
        <taxon>Metazoa</taxon>
        <taxon>Ecdysozoa</taxon>
        <taxon>Nematoda</taxon>
        <taxon>Chromadorea</taxon>
        <taxon>Rhabditida</taxon>
        <taxon>Tylenchina</taxon>
        <taxon>Panagrolaimomorpha</taxon>
        <taxon>Panagrolaimoidea</taxon>
        <taxon>Panagrolaimidae</taxon>
        <taxon>Panagrolaimus</taxon>
    </lineage>
</organism>
<sequence>MQIFGCLTFVLLLGIANAKKKHDSDEDDPEETTSNPTMDRLAVNLAGAFVKSLFPEMDRTNAPATTPAPTAPPAMMGVNQNSMMFPNAADVRRAPQHSALLQEASGPAFDSLSAFNNRYGGAGAASSVLSAVNNNNYGLQLPQGAGFNPSAAGLSSSNNVPLPTSQLADLIPSIADNMNIAGGGIEAINAAKRQKYLSELQHHQTMLNDYSAKQMEYLDQQRRYQQAMVDHQAGAALLMQQQQQEFLSKMKQKYAGFDDVGRKTDSEGLPDLQTGGKIFRRAKDPAKQHAVRTAAHNAFEEKTTDEGREQFASDEYLKQFFKKNYGIELPNEGEMSKLTEDERETLKQLKEHLIKEAKENGIKLGAIKTMEKFAEKRKTETATNLGDDLEKELAELEENTCAKCLTFTAKKLKGAWTQMYGNPLVMKDTYSTILSLMELNQMNTSRETVNVTSRHASCVGMEIGSVRHGEAALNFFFRDDGERKALHELNGKLVLLSNKEAKLDLEYLDTKMCIVKAGPADEKRFEYVVFAETSGTNKCKSHFVFARNSEDFNLRHFDDVSDYLKTQVINEESLPVAALPRPEHCQIS</sequence>